<reference evidence="2" key="1">
    <citation type="journal article" date="2022" name="Front. Genet.">
        <title>Chromosome-Scale Assembly of the Dendrobium nobile Genome Provides Insights Into the Molecular Mechanism of the Biosynthesis of the Medicinal Active Ingredient of Dendrobium.</title>
        <authorList>
            <person name="Xu Q."/>
            <person name="Niu S.-C."/>
            <person name="Li K.-L."/>
            <person name="Zheng P.-J."/>
            <person name="Zhang X.-J."/>
            <person name="Jia Y."/>
            <person name="Liu Y."/>
            <person name="Niu Y.-X."/>
            <person name="Yu L.-H."/>
            <person name="Chen D.-F."/>
            <person name="Zhang G.-Q."/>
        </authorList>
    </citation>
    <scope>NUCLEOTIDE SEQUENCE</scope>
    <source>
        <tissue evidence="2">Leaf</tissue>
    </source>
</reference>
<dbReference type="GO" id="GO:2000762">
    <property type="term" value="P:regulation of phenylpropanoid metabolic process"/>
    <property type="evidence" value="ECO:0007669"/>
    <property type="project" value="InterPro"/>
</dbReference>
<dbReference type="SMR" id="A0A8T3A6N6"/>
<evidence type="ECO:0000256" key="1">
    <source>
        <dbReference type="SAM" id="MobiDB-lite"/>
    </source>
</evidence>
<dbReference type="InterPro" id="IPR015915">
    <property type="entry name" value="Kelch-typ_b-propeller"/>
</dbReference>
<feature type="region of interest" description="Disordered" evidence="1">
    <location>
        <begin position="1"/>
        <end position="66"/>
    </location>
</feature>
<comment type="caution">
    <text evidence="2">The sequence shown here is derived from an EMBL/GenBank/DDBJ whole genome shotgun (WGS) entry which is preliminary data.</text>
</comment>
<dbReference type="SUPFAM" id="SSF117281">
    <property type="entry name" value="Kelch motif"/>
    <property type="match status" value="1"/>
</dbReference>
<name>A0A8T3A6N6_DENNO</name>
<sequence>MLPMETSNRVSPLSPPPPIRQFLRPSHHFPISPTCHASPPQVDHPSPPTVLLPSTNPPVSGIPSLQSPCSLKASPFSAPSLPPASSSLSAAAGTHPETLTCSDAVYVYSFFSTTWSRGRLMPGPTRSFFACAASPSNQVFFAGGHDEEKNALKSAMVYDIVKND</sequence>
<proteinExistence type="predicted"/>
<dbReference type="InterPro" id="IPR044595">
    <property type="entry name" value="KMD1-4"/>
</dbReference>
<dbReference type="GO" id="GO:0080037">
    <property type="term" value="P:negative regulation of cytokinin-activated signaling pathway"/>
    <property type="evidence" value="ECO:0007669"/>
    <property type="project" value="InterPro"/>
</dbReference>
<dbReference type="PANTHER" id="PTHR46407:SF3">
    <property type="entry name" value="OS02G0208700 PROTEIN"/>
    <property type="match status" value="1"/>
</dbReference>
<feature type="compositionally biased region" description="Polar residues" evidence="1">
    <location>
        <begin position="1"/>
        <end position="11"/>
    </location>
</feature>
<dbReference type="Gene3D" id="2.120.10.80">
    <property type="entry name" value="Kelch-type beta propeller"/>
    <property type="match status" value="1"/>
</dbReference>
<dbReference type="EMBL" id="JAGYWB010000018">
    <property type="protein sequence ID" value="KAI0491788.1"/>
    <property type="molecule type" value="Genomic_DNA"/>
</dbReference>
<dbReference type="PANTHER" id="PTHR46407">
    <property type="entry name" value="OS02G0208700 PROTEIN"/>
    <property type="match status" value="1"/>
</dbReference>
<evidence type="ECO:0000313" key="2">
    <source>
        <dbReference type="EMBL" id="KAI0491788.1"/>
    </source>
</evidence>
<organism evidence="2 3">
    <name type="scientific">Dendrobium nobile</name>
    <name type="common">Orchid</name>
    <dbReference type="NCBI Taxonomy" id="94219"/>
    <lineage>
        <taxon>Eukaryota</taxon>
        <taxon>Viridiplantae</taxon>
        <taxon>Streptophyta</taxon>
        <taxon>Embryophyta</taxon>
        <taxon>Tracheophyta</taxon>
        <taxon>Spermatophyta</taxon>
        <taxon>Magnoliopsida</taxon>
        <taxon>Liliopsida</taxon>
        <taxon>Asparagales</taxon>
        <taxon>Orchidaceae</taxon>
        <taxon>Epidendroideae</taxon>
        <taxon>Malaxideae</taxon>
        <taxon>Dendrobiinae</taxon>
        <taxon>Dendrobium</taxon>
    </lineage>
</organism>
<protein>
    <submittedName>
        <fullName evidence="2">Uncharacterized protein</fullName>
    </submittedName>
</protein>
<dbReference type="Proteomes" id="UP000829196">
    <property type="component" value="Unassembled WGS sequence"/>
</dbReference>
<dbReference type="OrthoDB" id="191037at2759"/>
<dbReference type="AlphaFoldDB" id="A0A8T3A6N6"/>
<evidence type="ECO:0000313" key="3">
    <source>
        <dbReference type="Proteomes" id="UP000829196"/>
    </source>
</evidence>
<accession>A0A8T3A6N6</accession>
<keyword evidence="3" id="KW-1185">Reference proteome</keyword>
<gene>
    <name evidence="2" type="ORF">KFK09_026048</name>
</gene>
<feature type="compositionally biased region" description="Polar residues" evidence="1">
    <location>
        <begin position="52"/>
        <end position="66"/>
    </location>
</feature>